<dbReference type="KEGG" id="nhu:H0264_31105"/>
<feature type="transmembrane region" description="Helical" evidence="7">
    <location>
        <begin position="6"/>
        <end position="25"/>
    </location>
</feature>
<dbReference type="GO" id="GO:0005886">
    <property type="term" value="C:plasma membrane"/>
    <property type="evidence" value="ECO:0007669"/>
    <property type="project" value="UniProtKB-SubCell"/>
</dbReference>
<feature type="transmembrane region" description="Helical" evidence="7">
    <location>
        <begin position="62"/>
        <end position="81"/>
    </location>
</feature>
<evidence type="ECO:0000256" key="3">
    <source>
        <dbReference type="ARBA" id="ARBA00022475"/>
    </source>
</evidence>
<sequence length="87" mass="8861">MLTLGFFGWIVIGGLAGWIGSKLMGTDAQQGIVLNVVVGVIGGLLGGFLLKLLGVDVRGGGLIFSFLTCLGGAVLLLFIVGKVTGRK</sequence>
<dbReference type="AlphaFoldDB" id="A0A7D6Z0U8"/>
<dbReference type="PANTHER" id="PTHR33884:SF3">
    <property type="entry name" value="UPF0410 PROTEIN YMGE"/>
    <property type="match status" value="1"/>
</dbReference>
<evidence type="ECO:0000256" key="7">
    <source>
        <dbReference type="SAM" id="Phobius"/>
    </source>
</evidence>
<protein>
    <submittedName>
        <fullName evidence="8">GlsB/YeaQ/YmgE family stress response membrane protein</fullName>
    </submittedName>
</protein>
<evidence type="ECO:0000256" key="4">
    <source>
        <dbReference type="ARBA" id="ARBA00022692"/>
    </source>
</evidence>
<organism evidence="8 9">
    <name type="scientific">Nocardia huaxiensis</name>
    <dbReference type="NCBI Taxonomy" id="2755382"/>
    <lineage>
        <taxon>Bacteria</taxon>
        <taxon>Bacillati</taxon>
        <taxon>Actinomycetota</taxon>
        <taxon>Actinomycetes</taxon>
        <taxon>Mycobacteriales</taxon>
        <taxon>Nocardiaceae</taxon>
        <taxon>Nocardia</taxon>
    </lineage>
</organism>
<dbReference type="RefSeq" id="WP_181580850.1">
    <property type="nucleotide sequence ID" value="NZ_CP059399.1"/>
</dbReference>
<evidence type="ECO:0000313" key="9">
    <source>
        <dbReference type="Proteomes" id="UP000515512"/>
    </source>
</evidence>
<evidence type="ECO:0000313" key="8">
    <source>
        <dbReference type="EMBL" id="QLY29646.1"/>
    </source>
</evidence>
<proteinExistence type="inferred from homology"/>
<evidence type="ECO:0000256" key="6">
    <source>
        <dbReference type="ARBA" id="ARBA00023136"/>
    </source>
</evidence>
<dbReference type="InterPro" id="IPR007341">
    <property type="entry name" value="Transgly_assoc"/>
</dbReference>
<keyword evidence="6 7" id="KW-0472">Membrane</keyword>
<feature type="transmembrane region" description="Helical" evidence="7">
    <location>
        <begin position="32"/>
        <end position="50"/>
    </location>
</feature>
<keyword evidence="4 7" id="KW-0812">Transmembrane</keyword>
<comment type="subcellular location">
    <subcellularLocation>
        <location evidence="1">Cell membrane</location>
        <topology evidence="1">Multi-pass membrane protein</topology>
    </subcellularLocation>
</comment>
<dbReference type="Proteomes" id="UP000515512">
    <property type="component" value="Chromosome"/>
</dbReference>
<evidence type="ECO:0000256" key="5">
    <source>
        <dbReference type="ARBA" id="ARBA00022989"/>
    </source>
</evidence>
<keyword evidence="9" id="KW-1185">Reference proteome</keyword>
<evidence type="ECO:0000256" key="1">
    <source>
        <dbReference type="ARBA" id="ARBA00004651"/>
    </source>
</evidence>
<comment type="similarity">
    <text evidence="2">Belongs to the UPF0410 family.</text>
</comment>
<dbReference type="Pfam" id="PF04226">
    <property type="entry name" value="Transgly_assoc"/>
    <property type="match status" value="1"/>
</dbReference>
<reference evidence="8 9" key="1">
    <citation type="submission" date="2020-07" db="EMBL/GenBank/DDBJ databases">
        <authorList>
            <person name="Zhuang K."/>
            <person name="Ran Y."/>
        </authorList>
    </citation>
    <scope>NUCLEOTIDE SEQUENCE [LARGE SCALE GENOMIC DNA]</scope>
    <source>
        <strain evidence="8 9">WCH-YHL-001</strain>
    </source>
</reference>
<keyword evidence="5 7" id="KW-1133">Transmembrane helix</keyword>
<gene>
    <name evidence="8" type="ORF">H0264_31105</name>
</gene>
<accession>A0A7D6Z0U8</accession>
<keyword evidence="3" id="KW-1003">Cell membrane</keyword>
<name>A0A7D6Z0U8_9NOCA</name>
<evidence type="ECO:0000256" key="2">
    <source>
        <dbReference type="ARBA" id="ARBA00011006"/>
    </source>
</evidence>
<dbReference type="EMBL" id="CP059399">
    <property type="protein sequence ID" value="QLY29646.1"/>
    <property type="molecule type" value="Genomic_DNA"/>
</dbReference>
<dbReference type="PANTHER" id="PTHR33884">
    <property type="entry name" value="UPF0410 PROTEIN YMGE"/>
    <property type="match status" value="1"/>
</dbReference>